<dbReference type="AlphaFoldDB" id="A0A136WEF3"/>
<dbReference type="InterPro" id="IPR012441">
    <property type="entry name" value="DUF1643"/>
</dbReference>
<feature type="compositionally biased region" description="Polar residues" evidence="1">
    <location>
        <begin position="210"/>
        <end position="219"/>
    </location>
</feature>
<comment type="caution">
    <text evidence="2">The sequence shown here is derived from an EMBL/GenBank/DDBJ whole genome shotgun (WGS) entry which is preliminary data.</text>
</comment>
<evidence type="ECO:0000313" key="3">
    <source>
        <dbReference type="Proteomes" id="UP000070539"/>
    </source>
</evidence>
<keyword evidence="3" id="KW-1185">Reference proteome</keyword>
<dbReference type="Pfam" id="PF07799">
    <property type="entry name" value="DUF1643"/>
    <property type="match status" value="1"/>
</dbReference>
<feature type="compositionally biased region" description="Basic and acidic residues" evidence="1">
    <location>
        <begin position="194"/>
        <end position="209"/>
    </location>
</feature>
<dbReference type="EMBL" id="LRVM01000005">
    <property type="protein sequence ID" value="KXL52890.1"/>
    <property type="molecule type" value="Genomic_DNA"/>
</dbReference>
<organism evidence="2 3">
    <name type="scientific">Anaerotignum neopropionicum</name>
    <dbReference type="NCBI Taxonomy" id="36847"/>
    <lineage>
        <taxon>Bacteria</taxon>
        <taxon>Bacillati</taxon>
        <taxon>Bacillota</taxon>
        <taxon>Clostridia</taxon>
        <taxon>Lachnospirales</taxon>
        <taxon>Anaerotignaceae</taxon>
        <taxon>Anaerotignum</taxon>
    </lineage>
</organism>
<accession>A0A136WEF3</accession>
<evidence type="ECO:0000313" key="2">
    <source>
        <dbReference type="EMBL" id="KXL52890.1"/>
    </source>
</evidence>
<proteinExistence type="predicted"/>
<dbReference type="RefSeq" id="WP_066088024.1">
    <property type="nucleotide sequence ID" value="NZ_LRVM01000005.1"/>
</dbReference>
<feature type="region of interest" description="Disordered" evidence="1">
    <location>
        <begin position="175"/>
        <end position="219"/>
    </location>
</feature>
<gene>
    <name evidence="2" type="ORF">CLNEO_19140</name>
</gene>
<name>A0A136WEF3_9FIRM</name>
<protein>
    <recommendedName>
        <fullName evidence="4">DUF1643 domain-containing protein</fullName>
    </recommendedName>
</protein>
<evidence type="ECO:0000256" key="1">
    <source>
        <dbReference type="SAM" id="MobiDB-lite"/>
    </source>
</evidence>
<dbReference type="OrthoDB" id="1684316at2"/>
<dbReference type="Proteomes" id="UP000070539">
    <property type="component" value="Unassembled WGS sequence"/>
</dbReference>
<sequence>MPITEKATIRSKCTFSKDRKHKFLLTLEWEEKKPKAVVIMTSPAEANCIVTDLTTSLVIKNLHALGYGGCDLVNLGSKLHFNKLIVDKTEEDYNKENQEVIQRCVADEKNEKTIIAWGSCGEGNKRIQAYQKILLEKISDYQDKLFVIQDGRGKKGLHPLTPSIRNRWELVPFQIPKSQNQPSEQPTPPDVATVEEKPQESEVSAKEAPENQQSEETAE</sequence>
<reference evidence="2 3" key="1">
    <citation type="submission" date="2016-01" db="EMBL/GenBank/DDBJ databases">
        <title>Genome sequence of Clostridium neopropionicum X4, DSM-3847.</title>
        <authorList>
            <person name="Poehlein A."/>
            <person name="Beck M.H."/>
            <person name="Bengelsdorf F.R."/>
            <person name="Daniel R."/>
            <person name="Duerre P."/>
        </authorList>
    </citation>
    <scope>NUCLEOTIDE SEQUENCE [LARGE SCALE GENOMIC DNA]</scope>
    <source>
        <strain evidence="2 3">DSM-3847</strain>
    </source>
</reference>
<evidence type="ECO:0008006" key="4">
    <source>
        <dbReference type="Google" id="ProtNLM"/>
    </source>
</evidence>